<dbReference type="Pfam" id="PF05651">
    <property type="entry name" value="Diacid_rec"/>
    <property type="match status" value="1"/>
</dbReference>
<evidence type="ECO:0000259" key="4">
    <source>
        <dbReference type="Pfam" id="PF17853"/>
    </source>
</evidence>
<dbReference type="PANTHER" id="PTHR33744">
    <property type="entry name" value="CARBOHYDRATE DIACID REGULATOR"/>
    <property type="match status" value="1"/>
</dbReference>
<feature type="domain" description="Putative sugar diacid recognition" evidence="2">
    <location>
        <begin position="5"/>
        <end position="136"/>
    </location>
</feature>
<evidence type="ECO:0000313" key="6">
    <source>
        <dbReference type="Proteomes" id="UP000282311"/>
    </source>
</evidence>
<dbReference type="InterPro" id="IPR008599">
    <property type="entry name" value="Diacid_rec"/>
</dbReference>
<organism evidence="5 6">
    <name type="scientific">Paenibacillus ginsengarvi</name>
    <dbReference type="NCBI Taxonomy" id="400777"/>
    <lineage>
        <taxon>Bacteria</taxon>
        <taxon>Bacillati</taxon>
        <taxon>Bacillota</taxon>
        <taxon>Bacilli</taxon>
        <taxon>Bacillales</taxon>
        <taxon>Paenibacillaceae</taxon>
        <taxon>Paenibacillus</taxon>
    </lineage>
</organism>
<feature type="domain" description="PucR C-terminal helix-turn-helix" evidence="3">
    <location>
        <begin position="336"/>
        <end position="393"/>
    </location>
</feature>
<sequence>MKILEHMAQDIAEKTTAILGYPISITDKEGIIIGSTDRSRLGNLHKPSLDVIRKNSPVDCESGLEHTPENVLPGISVPLTLHNKPIGVLGIIGDPSEVHKYVHLVKSHVEMLCLEAFRKETMYLETKMIELFVQQLIHFKHGDDAEPIRQVAKTLDFDLETDRVCLLFDISQETAAGEDNASRGEPVPFAYVHKEVLDYLNLLFRQSKNDIVSHVNVETFIVLKPIKSLTEPEHIATRLEKELHKLNQFLRTKCSRFAAVSIGRVGRGIQGIADSYRSASKTMAAGKRTNNEPQLYRYDDWRITLELLPRELTPDIRTKLAALVEPLTRLGNYETLAATFLSYCKHNMNMSEVARTMFVHRNTVIYRLDKIAELTSLRIDCFEQNMLLYMAIRHHGQKAAEPQL</sequence>
<dbReference type="Gene3D" id="1.10.10.2840">
    <property type="entry name" value="PucR C-terminal helix-turn-helix domain"/>
    <property type="match status" value="1"/>
</dbReference>
<evidence type="ECO:0000313" key="5">
    <source>
        <dbReference type="EMBL" id="RKN70672.1"/>
    </source>
</evidence>
<dbReference type="AlphaFoldDB" id="A0A3B0BDC8"/>
<protein>
    <submittedName>
        <fullName evidence="5">Transcriptional regulator</fullName>
    </submittedName>
</protein>
<dbReference type="RefSeq" id="WP_120750959.1">
    <property type="nucleotide sequence ID" value="NZ_RBAH01000030.1"/>
</dbReference>
<dbReference type="InterPro" id="IPR041522">
    <property type="entry name" value="CdaR_GGDEF"/>
</dbReference>
<dbReference type="InterPro" id="IPR025736">
    <property type="entry name" value="PucR_C-HTH_dom"/>
</dbReference>
<dbReference type="EMBL" id="RBAH01000030">
    <property type="protein sequence ID" value="RKN70672.1"/>
    <property type="molecule type" value="Genomic_DNA"/>
</dbReference>
<evidence type="ECO:0000259" key="2">
    <source>
        <dbReference type="Pfam" id="PF05651"/>
    </source>
</evidence>
<accession>A0A3B0BDC8</accession>
<feature type="domain" description="CdaR GGDEF-like" evidence="4">
    <location>
        <begin position="142"/>
        <end position="284"/>
    </location>
</feature>
<evidence type="ECO:0000259" key="3">
    <source>
        <dbReference type="Pfam" id="PF13556"/>
    </source>
</evidence>
<keyword evidence="6" id="KW-1185">Reference proteome</keyword>
<gene>
    <name evidence="5" type="ORF">D7M11_29985</name>
</gene>
<dbReference type="PANTHER" id="PTHR33744:SF15">
    <property type="entry name" value="CARBOHYDRATE DIACID REGULATOR"/>
    <property type="match status" value="1"/>
</dbReference>
<dbReference type="Pfam" id="PF13556">
    <property type="entry name" value="HTH_30"/>
    <property type="match status" value="1"/>
</dbReference>
<dbReference type="InterPro" id="IPR051448">
    <property type="entry name" value="CdaR-like_regulators"/>
</dbReference>
<dbReference type="Proteomes" id="UP000282311">
    <property type="component" value="Unassembled WGS sequence"/>
</dbReference>
<dbReference type="Pfam" id="PF17853">
    <property type="entry name" value="GGDEF_2"/>
    <property type="match status" value="1"/>
</dbReference>
<reference evidence="5 6" key="1">
    <citation type="journal article" date="2007" name="Int. J. Syst. Evol. Microbiol.">
        <title>Paenibacillus ginsengarvi sp. nov., isolated from soil from ginseng cultivation.</title>
        <authorList>
            <person name="Yoon M.H."/>
            <person name="Ten L.N."/>
            <person name="Im W.T."/>
        </authorList>
    </citation>
    <scope>NUCLEOTIDE SEQUENCE [LARGE SCALE GENOMIC DNA]</scope>
    <source>
        <strain evidence="5 6">KCTC 13059</strain>
    </source>
</reference>
<name>A0A3B0BDC8_9BACL</name>
<proteinExistence type="inferred from homology"/>
<comment type="caution">
    <text evidence="5">The sequence shown here is derived from an EMBL/GenBank/DDBJ whole genome shotgun (WGS) entry which is preliminary data.</text>
</comment>
<comment type="similarity">
    <text evidence="1">Belongs to the CdaR family.</text>
</comment>
<dbReference type="OrthoDB" id="9792148at2"/>
<evidence type="ECO:0000256" key="1">
    <source>
        <dbReference type="ARBA" id="ARBA00006754"/>
    </source>
</evidence>
<dbReference type="InterPro" id="IPR042070">
    <property type="entry name" value="PucR_C-HTH_sf"/>
</dbReference>